<evidence type="ECO:0000313" key="1">
    <source>
        <dbReference type="EMBL" id="GAA0478810.1"/>
    </source>
</evidence>
<evidence type="ECO:0000313" key="2">
    <source>
        <dbReference type="Proteomes" id="UP001499895"/>
    </source>
</evidence>
<protein>
    <submittedName>
        <fullName evidence="1">Uncharacterized protein</fullName>
    </submittedName>
</protein>
<dbReference type="Proteomes" id="UP001499895">
    <property type="component" value="Unassembled WGS sequence"/>
</dbReference>
<comment type="caution">
    <text evidence="1">The sequence shown here is derived from an EMBL/GenBank/DDBJ whole genome shotgun (WGS) entry which is preliminary data.</text>
</comment>
<gene>
    <name evidence="1" type="ORF">GCM10009544_45910</name>
</gene>
<accession>A0ABN1AKI7</accession>
<dbReference type="RefSeq" id="WP_344093838.1">
    <property type="nucleotide sequence ID" value="NZ_BAAAHB010000060.1"/>
</dbReference>
<keyword evidence="2" id="KW-1185">Reference proteome</keyword>
<organism evidence="1 2">
    <name type="scientific">Streptomyces stramineus</name>
    <dbReference type="NCBI Taxonomy" id="173861"/>
    <lineage>
        <taxon>Bacteria</taxon>
        <taxon>Bacillati</taxon>
        <taxon>Actinomycetota</taxon>
        <taxon>Actinomycetes</taxon>
        <taxon>Kitasatosporales</taxon>
        <taxon>Streptomycetaceae</taxon>
        <taxon>Streptomyces</taxon>
    </lineage>
</organism>
<dbReference type="EMBL" id="BAAAHB010000060">
    <property type="protein sequence ID" value="GAA0478810.1"/>
    <property type="molecule type" value="Genomic_DNA"/>
</dbReference>
<sequence length="107" mass="12012">MAHTRPSDPYAPARGELVWDSARQRLGEVMDRTGSHYQLRPLGGGTEWNAAPDDITPSGRPRLATHDRCAECQEIKARHREATRVGDLDEARSWTATMGRHQRLAHS</sequence>
<reference evidence="1 2" key="1">
    <citation type="journal article" date="2019" name="Int. J. Syst. Evol. Microbiol.">
        <title>The Global Catalogue of Microorganisms (GCM) 10K type strain sequencing project: providing services to taxonomists for standard genome sequencing and annotation.</title>
        <authorList>
            <consortium name="The Broad Institute Genomics Platform"/>
            <consortium name="The Broad Institute Genome Sequencing Center for Infectious Disease"/>
            <person name="Wu L."/>
            <person name="Ma J."/>
        </authorList>
    </citation>
    <scope>NUCLEOTIDE SEQUENCE [LARGE SCALE GENOMIC DNA]</scope>
    <source>
        <strain evidence="1 2">JCM 10649</strain>
    </source>
</reference>
<name>A0ABN1AKI7_9ACTN</name>
<proteinExistence type="predicted"/>